<dbReference type="PANTHER" id="PTHR11022:SF41">
    <property type="entry name" value="PEPTIDOGLYCAN-RECOGNITION PROTEIN LC-RELATED"/>
    <property type="match status" value="1"/>
</dbReference>
<accession>A0A7R9QTY6</accession>
<dbReference type="AlphaFoldDB" id="A0A7R9QTY6"/>
<dbReference type="EMBL" id="CAJPVJ010014835">
    <property type="protein sequence ID" value="CAG2175552.1"/>
    <property type="molecule type" value="Genomic_DNA"/>
</dbReference>
<dbReference type="Proteomes" id="UP000728032">
    <property type="component" value="Unassembled WGS sequence"/>
</dbReference>
<dbReference type="OrthoDB" id="10001926at2759"/>
<dbReference type="GO" id="GO:0009253">
    <property type="term" value="P:peptidoglycan catabolic process"/>
    <property type="evidence" value="ECO:0007669"/>
    <property type="project" value="InterPro"/>
</dbReference>
<evidence type="ECO:0000313" key="4">
    <source>
        <dbReference type="Proteomes" id="UP000728032"/>
    </source>
</evidence>
<evidence type="ECO:0000313" key="3">
    <source>
        <dbReference type="EMBL" id="CAD7658366.1"/>
    </source>
</evidence>
<evidence type="ECO:0000259" key="2">
    <source>
        <dbReference type="SMART" id="SM00701"/>
    </source>
</evidence>
<dbReference type="SUPFAM" id="SSF55846">
    <property type="entry name" value="N-acetylmuramoyl-L-alanine amidase-like"/>
    <property type="match status" value="1"/>
</dbReference>
<dbReference type="Pfam" id="PF01510">
    <property type="entry name" value="Amidase_2"/>
    <property type="match status" value="1"/>
</dbReference>
<protein>
    <recommendedName>
        <fullName evidence="2">Peptidoglycan recognition protein family domain-containing protein</fullName>
    </recommendedName>
</protein>
<evidence type="ECO:0000256" key="1">
    <source>
        <dbReference type="ARBA" id="ARBA00007553"/>
    </source>
</evidence>
<proteinExistence type="inferred from homology"/>
<dbReference type="SMART" id="SM00701">
    <property type="entry name" value="PGRP"/>
    <property type="match status" value="1"/>
</dbReference>
<name>A0A7R9QTY6_9ACAR</name>
<dbReference type="InterPro" id="IPR006619">
    <property type="entry name" value="PGRP_domain_met/bac"/>
</dbReference>
<dbReference type="EMBL" id="OC929660">
    <property type="protein sequence ID" value="CAD7658366.1"/>
    <property type="molecule type" value="Genomic_DNA"/>
</dbReference>
<sequence length="101" mass="11281">NAEPVSHVFIHHTLNPDQCHNQAECVAAVQRVQNWHMDGRHWCDIGFNYLLGGDGRIYEGRGWYAVGAHTLGMNDKLVAIALIGNYESVAPPKKMLDLAQK</sequence>
<feature type="non-terminal residue" evidence="3">
    <location>
        <position position="1"/>
    </location>
</feature>
<dbReference type="PANTHER" id="PTHR11022">
    <property type="entry name" value="PEPTIDOGLYCAN RECOGNITION PROTEIN"/>
    <property type="match status" value="1"/>
</dbReference>
<feature type="domain" description="Peptidoglycan recognition protein family" evidence="2">
    <location>
        <begin position="1"/>
        <end position="101"/>
    </location>
</feature>
<dbReference type="Gene3D" id="3.40.80.10">
    <property type="entry name" value="Peptidoglycan recognition protein-like"/>
    <property type="match status" value="1"/>
</dbReference>
<dbReference type="CDD" id="cd06583">
    <property type="entry name" value="PGRP"/>
    <property type="match status" value="1"/>
</dbReference>
<dbReference type="GO" id="GO:0008270">
    <property type="term" value="F:zinc ion binding"/>
    <property type="evidence" value="ECO:0007669"/>
    <property type="project" value="InterPro"/>
</dbReference>
<comment type="similarity">
    <text evidence="1">Belongs to the N-acetylmuramoyl-L-alanine amidase 2 family.</text>
</comment>
<gene>
    <name evidence="3" type="ORF">ONB1V03_LOCUS14987</name>
</gene>
<reference evidence="3" key="1">
    <citation type="submission" date="2020-11" db="EMBL/GenBank/DDBJ databases">
        <authorList>
            <person name="Tran Van P."/>
        </authorList>
    </citation>
    <scope>NUCLEOTIDE SEQUENCE</scope>
</reference>
<organism evidence="3">
    <name type="scientific">Oppiella nova</name>
    <dbReference type="NCBI Taxonomy" id="334625"/>
    <lineage>
        <taxon>Eukaryota</taxon>
        <taxon>Metazoa</taxon>
        <taxon>Ecdysozoa</taxon>
        <taxon>Arthropoda</taxon>
        <taxon>Chelicerata</taxon>
        <taxon>Arachnida</taxon>
        <taxon>Acari</taxon>
        <taxon>Acariformes</taxon>
        <taxon>Sarcoptiformes</taxon>
        <taxon>Oribatida</taxon>
        <taxon>Brachypylina</taxon>
        <taxon>Oppioidea</taxon>
        <taxon>Oppiidae</taxon>
        <taxon>Oppiella</taxon>
    </lineage>
</organism>
<dbReference type="InterPro" id="IPR036505">
    <property type="entry name" value="Amidase/PGRP_sf"/>
</dbReference>
<keyword evidence="4" id="KW-1185">Reference proteome</keyword>
<dbReference type="GO" id="GO:0008745">
    <property type="term" value="F:N-acetylmuramoyl-L-alanine amidase activity"/>
    <property type="evidence" value="ECO:0007669"/>
    <property type="project" value="InterPro"/>
</dbReference>
<dbReference type="InterPro" id="IPR002502">
    <property type="entry name" value="Amidase_domain"/>
</dbReference>
<dbReference type="InterPro" id="IPR015510">
    <property type="entry name" value="PGRP"/>
</dbReference>